<comment type="caution">
    <text evidence="2">The sequence shown here is derived from an EMBL/GenBank/DDBJ whole genome shotgun (WGS) entry which is preliminary data.</text>
</comment>
<feature type="compositionally biased region" description="Polar residues" evidence="1">
    <location>
        <begin position="566"/>
        <end position="575"/>
    </location>
</feature>
<evidence type="ECO:0000256" key="1">
    <source>
        <dbReference type="SAM" id="MobiDB-lite"/>
    </source>
</evidence>
<name>A0A9P8LGC4_9PEZI</name>
<feature type="region of interest" description="Disordered" evidence="1">
    <location>
        <begin position="1"/>
        <end position="27"/>
    </location>
</feature>
<reference evidence="2" key="1">
    <citation type="submission" date="2021-03" db="EMBL/GenBank/DDBJ databases">
        <title>Comparative genomics and phylogenomic investigation of the class Geoglossomycetes provide insights into ecological specialization and systematics.</title>
        <authorList>
            <person name="Melie T."/>
            <person name="Pirro S."/>
            <person name="Miller A.N."/>
            <person name="Quandt A."/>
        </authorList>
    </citation>
    <scope>NUCLEOTIDE SEQUENCE</scope>
    <source>
        <strain evidence="2">CAQ_001_2017</strain>
    </source>
</reference>
<keyword evidence="3" id="KW-1185">Reference proteome</keyword>
<sequence length="654" mass="71234">MSVVEANSLSSLTALSSSPPKYPRNPTLEVRDPLILYIARVPGSKDIFLTTLKPHQKTVTAEDVTNSLYYMHVNEPENDSLQDTEGTESSYSQEIRNRTGKELNRVERKPIPSDPQSSSHDRLEPPSRDSPNYQHSRSGSNGQAQVSRKPVAGSTGKAIETEAGLATSSPLQMRPLGPRPIGYESRSMGRPSGLENLPPSHQVERRPVPPPRPGSGIRPDDYSLPTGPNENSSKHYESPTGNDSFKSGSTANVPPQRSHQSLDTPAYPRRSDLESAAPKAISITLIRRDPSSGGQWNVGNIAITPALDGPLPSKQQYRPSSYVKSGMPPRRISVEITNPGYGKFLPPKRPPLYPTPASEGRVSLGDGEESVRWKDFAYQNISPIQAPTESNIDVSDETFRREVWIEGAGFWDLNLRKGGSDSIGADGTASFSASNTDSPSSGVGESERSRFDDSDSTPQRSSETGISSAKSMAKKEVFISPWNGRCEFSTGAGGRSLKCKHTLPTFSAPAQVSELRFNLPVPSAFGGNRSAVATGPSSSETNRSSVFSQSIRKHLLSHHRRRSRSESPPTTNVPTKPNDYSGDVDNARPGLDRRLSIELGQEKAGGGPTGKRTKLGKLIVEDEGQRMLDLIVAVNMGIWWRAWERIDHGNHFIN</sequence>
<feature type="compositionally biased region" description="Basic residues" evidence="1">
    <location>
        <begin position="554"/>
        <end position="563"/>
    </location>
</feature>
<feature type="compositionally biased region" description="Basic and acidic residues" evidence="1">
    <location>
        <begin position="95"/>
        <end position="111"/>
    </location>
</feature>
<dbReference type="AlphaFoldDB" id="A0A9P8LGC4"/>
<gene>
    <name evidence="2" type="ORF">GP486_001839</name>
</gene>
<feature type="compositionally biased region" description="Low complexity" evidence="1">
    <location>
        <begin position="8"/>
        <end position="18"/>
    </location>
</feature>
<feature type="compositionally biased region" description="Polar residues" evidence="1">
    <location>
        <begin position="129"/>
        <end position="146"/>
    </location>
</feature>
<accession>A0A9P8LGC4</accession>
<feature type="compositionally biased region" description="Polar residues" evidence="1">
    <location>
        <begin position="239"/>
        <end position="263"/>
    </location>
</feature>
<feature type="region of interest" description="Disordered" evidence="1">
    <location>
        <begin position="554"/>
        <end position="587"/>
    </location>
</feature>
<protein>
    <submittedName>
        <fullName evidence="2">Uncharacterized protein</fullName>
    </submittedName>
</protein>
<feature type="compositionally biased region" description="Polar residues" evidence="1">
    <location>
        <begin position="457"/>
        <end position="470"/>
    </location>
</feature>
<feature type="compositionally biased region" description="Acidic residues" evidence="1">
    <location>
        <begin position="76"/>
        <end position="86"/>
    </location>
</feature>
<feature type="region of interest" description="Disordered" evidence="1">
    <location>
        <begin position="426"/>
        <end position="470"/>
    </location>
</feature>
<evidence type="ECO:0000313" key="2">
    <source>
        <dbReference type="EMBL" id="KAH0564769.1"/>
    </source>
</evidence>
<proteinExistence type="predicted"/>
<organism evidence="2 3">
    <name type="scientific">Trichoglossum hirsutum</name>
    <dbReference type="NCBI Taxonomy" id="265104"/>
    <lineage>
        <taxon>Eukaryota</taxon>
        <taxon>Fungi</taxon>
        <taxon>Dikarya</taxon>
        <taxon>Ascomycota</taxon>
        <taxon>Pezizomycotina</taxon>
        <taxon>Geoglossomycetes</taxon>
        <taxon>Geoglossales</taxon>
        <taxon>Geoglossaceae</taxon>
        <taxon>Trichoglossum</taxon>
    </lineage>
</organism>
<evidence type="ECO:0000313" key="3">
    <source>
        <dbReference type="Proteomes" id="UP000750711"/>
    </source>
</evidence>
<dbReference type="Proteomes" id="UP000750711">
    <property type="component" value="Unassembled WGS sequence"/>
</dbReference>
<feature type="compositionally biased region" description="Polar residues" evidence="1">
    <location>
        <begin position="429"/>
        <end position="443"/>
    </location>
</feature>
<dbReference type="EMBL" id="JAGHQM010000181">
    <property type="protein sequence ID" value="KAH0564769.1"/>
    <property type="molecule type" value="Genomic_DNA"/>
</dbReference>
<feature type="region of interest" description="Disordered" evidence="1">
    <location>
        <begin position="75"/>
        <end position="275"/>
    </location>
</feature>